<reference evidence="2" key="1">
    <citation type="submission" date="2014-08" db="EMBL/GenBank/DDBJ databases">
        <authorList>
            <person name="Sharma Rahul"/>
            <person name="Thines Marco"/>
        </authorList>
    </citation>
    <scope>NUCLEOTIDE SEQUENCE</scope>
</reference>
<protein>
    <submittedName>
        <fullName evidence="2">Uncharacterized protein</fullName>
    </submittedName>
</protein>
<keyword evidence="1" id="KW-0812">Transmembrane</keyword>
<organism evidence="2">
    <name type="scientific">Phaffia rhodozyma</name>
    <name type="common">Yeast</name>
    <name type="synonym">Xanthophyllomyces dendrorhous</name>
    <dbReference type="NCBI Taxonomy" id="264483"/>
    <lineage>
        <taxon>Eukaryota</taxon>
        <taxon>Fungi</taxon>
        <taxon>Dikarya</taxon>
        <taxon>Basidiomycota</taxon>
        <taxon>Agaricomycotina</taxon>
        <taxon>Tremellomycetes</taxon>
        <taxon>Cystofilobasidiales</taxon>
        <taxon>Mrakiaceae</taxon>
        <taxon>Phaffia</taxon>
    </lineage>
</organism>
<name>A0A0F7SRW9_PHARH</name>
<evidence type="ECO:0000313" key="2">
    <source>
        <dbReference type="EMBL" id="CED82788.1"/>
    </source>
</evidence>
<dbReference type="EMBL" id="LN483142">
    <property type="protein sequence ID" value="CED82788.1"/>
    <property type="molecule type" value="Genomic_DNA"/>
</dbReference>
<sequence length="151" mass="16108">MPRWNNWYRPSDEPPFIKFLLGISVAISTIFILLTSFVLCCWIVDLVVYEVQAAGKLCLWDESGGVTCFWRFFVGTYKHIKLTLGGTTGISPSLLEDSPASVSAAAAAVVSRSGTSAGDGYEWRANESWPVGLSLGGLGASAGAARGRQAS</sequence>
<keyword evidence="1" id="KW-0472">Membrane</keyword>
<dbReference type="AlphaFoldDB" id="A0A0F7SRW9"/>
<evidence type="ECO:0000256" key="1">
    <source>
        <dbReference type="SAM" id="Phobius"/>
    </source>
</evidence>
<keyword evidence="1" id="KW-1133">Transmembrane helix</keyword>
<feature type="transmembrane region" description="Helical" evidence="1">
    <location>
        <begin position="20"/>
        <end position="44"/>
    </location>
</feature>
<proteinExistence type="predicted"/>
<accession>A0A0F7SRW9</accession>